<organism evidence="1 2">
    <name type="scientific">Labeo rohita</name>
    <name type="common">Indian major carp</name>
    <name type="synonym">Cyprinus rohita</name>
    <dbReference type="NCBI Taxonomy" id="84645"/>
    <lineage>
        <taxon>Eukaryota</taxon>
        <taxon>Metazoa</taxon>
        <taxon>Chordata</taxon>
        <taxon>Craniata</taxon>
        <taxon>Vertebrata</taxon>
        <taxon>Euteleostomi</taxon>
        <taxon>Actinopterygii</taxon>
        <taxon>Neopterygii</taxon>
        <taxon>Teleostei</taxon>
        <taxon>Ostariophysi</taxon>
        <taxon>Cypriniformes</taxon>
        <taxon>Cyprinidae</taxon>
        <taxon>Labeoninae</taxon>
        <taxon>Labeonini</taxon>
        <taxon>Labeo</taxon>
    </lineage>
</organism>
<sequence length="192" mass="21765">MILNLNNWPTNEDTQPVQNCLRTLVPLKQFHMASAAAVTLLGLFHMRSLQHWLHRSLDGQDTLHTLHDHHVWSCLELQTTLWLFHTSTIREVYDHSAYLNLPAIFFSGDSNSPDGPADLKLIQRSPVSLLSQAGLVGCALLAHPKLTFLVTAPPGRIPRRNNLLSQGQSITWHPHPYLQNLHVWLLDGMRQT</sequence>
<proteinExistence type="predicted"/>
<dbReference type="GO" id="GO:0016757">
    <property type="term" value="F:glycosyltransferase activity"/>
    <property type="evidence" value="ECO:0007669"/>
    <property type="project" value="UniProtKB-KW"/>
</dbReference>
<evidence type="ECO:0000313" key="2">
    <source>
        <dbReference type="Proteomes" id="UP000830375"/>
    </source>
</evidence>
<comment type="caution">
    <text evidence="1">The sequence shown here is derived from an EMBL/GenBank/DDBJ whole genome shotgun (WGS) entry which is preliminary data.</text>
</comment>
<protein>
    <submittedName>
        <fullName evidence="1">Anthranilate phosphoribosyltransferase</fullName>
    </submittedName>
</protein>
<gene>
    <name evidence="1" type="ORF">H4Q32_027134</name>
</gene>
<reference evidence="1 2" key="1">
    <citation type="submission" date="2022-01" db="EMBL/GenBank/DDBJ databases">
        <title>A high-quality chromosome-level genome assembly of rohu carp, Labeo rohita.</title>
        <authorList>
            <person name="Arick M.A. II"/>
            <person name="Hsu C.-Y."/>
            <person name="Magbanua Z."/>
            <person name="Pechanova O."/>
            <person name="Grover C."/>
            <person name="Miller E."/>
            <person name="Thrash A."/>
            <person name="Ezzel L."/>
            <person name="Alam S."/>
            <person name="Benzie J."/>
            <person name="Hamilton M."/>
            <person name="Karsi A."/>
            <person name="Lawrence M.L."/>
            <person name="Peterson D.G."/>
        </authorList>
    </citation>
    <scope>NUCLEOTIDE SEQUENCE [LARGE SCALE GENOMIC DNA]</scope>
    <source>
        <strain evidence="2">BAU-BD-2019</strain>
        <tissue evidence="1">Blood</tissue>
    </source>
</reference>
<keyword evidence="1" id="KW-0808">Transferase</keyword>
<dbReference type="Proteomes" id="UP000830375">
    <property type="component" value="Unassembled WGS sequence"/>
</dbReference>
<name>A0ABQ8L3F7_LABRO</name>
<evidence type="ECO:0000313" key="1">
    <source>
        <dbReference type="EMBL" id="KAI2645202.1"/>
    </source>
</evidence>
<keyword evidence="2" id="KW-1185">Reference proteome</keyword>
<accession>A0ABQ8L3F7</accession>
<dbReference type="EMBL" id="JACTAM010002312">
    <property type="protein sequence ID" value="KAI2645202.1"/>
    <property type="molecule type" value="Genomic_DNA"/>
</dbReference>
<keyword evidence="1" id="KW-0328">Glycosyltransferase</keyword>